<dbReference type="Gene3D" id="3.90.1530.30">
    <property type="match status" value="1"/>
</dbReference>
<reference evidence="1" key="1">
    <citation type="submission" date="2022-01" db="EMBL/GenBank/DDBJ databases">
        <title>Genetic Characterization of Carbapenem-resistant Citrobacter spp. from China: a multicenter study.</title>
        <authorList>
            <person name="Ye L."/>
        </authorList>
    </citation>
    <scope>NUCLEOTIDE SEQUENCE</scope>
    <source>
        <strain evidence="1">IR5464</strain>
    </source>
</reference>
<proteinExistence type="predicted"/>
<protein>
    <submittedName>
        <fullName evidence="1">Chromosome partitioning protein ParB</fullName>
    </submittedName>
</protein>
<accession>A0AAJ1JUP2</accession>
<gene>
    <name evidence="1" type="ORF">L2102_20635</name>
</gene>
<evidence type="ECO:0000313" key="1">
    <source>
        <dbReference type="EMBL" id="MDE9625727.1"/>
    </source>
</evidence>
<comment type="caution">
    <text evidence="1">The sequence shown here is derived from an EMBL/GenBank/DDBJ whole genome shotgun (WGS) entry which is preliminary data.</text>
</comment>
<dbReference type="EMBL" id="JAKIHV010000019">
    <property type="protein sequence ID" value="MDE9625727.1"/>
    <property type="molecule type" value="Genomic_DNA"/>
</dbReference>
<dbReference type="Proteomes" id="UP001147046">
    <property type="component" value="Unassembled WGS sequence"/>
</dbReference>
<dbReference type="AlphaFoldDB" id="A0AAJ1JUP2"/>
<organism evidence="1 2">
    <name type="scientific">Citrobacter portucalensis</name>
    <dbReference type="NCBI Taxonomy" id="1639133"/>
    <lineage>
        <taxon>Bacteria</taxon>
        <taxon>Pseudomonadati</taxon>
        <taxon>Pseudomonadota</taxon>
        <taxon>Gammaproteobacteria</taxon>
        <taxon>Enterobacterales</taxon>
        <taxon>Enterobacteriaceae</taxon>
        <taxon>Citrobacter</taxon>
        <taxon>Citrobacter freundii complex</taxon>
    </lineage>
</organism>
<evidence type="ECO:0000313" key="2">
    <source>
        <dbReference type="Proteomes" id="UP001147046"/>
    </source>
</evidence>
<sequence>MTSPQNYTFKPLGSLILDPLNPRLPEAVSRTPQAMLDYIARSTSIEDLMNAIAENDFFAGEPLIVMPELNRSGAETGKYIVIEGNRRLTALKLIQDPTQCSKPTTKMLDIAQNADHKPTNIPVIIEQNRMDVLPYLGFRHITGVKQWEPLAKARYMEQIFNLTDPLLSPNDKYIEVARTIGSRKDHIKRNLDALAVFKLIDGNGYFDIADLDEESIKFAVLSTALADERIGGFVGVTSQVSGAPVSNDPIVNQGVLNYEHVKELTHWLYEKDSKGRTKVGESRNIKDLAAVVTNESALTHFRNGASLKLAYEMTGKTVEDFMELMLNAENSLREAAGIVATVQYEASAVESAKRMNAHIKLIHSALIGKLNDIDDLI</sequence>
<dbReference type="RefSeq" id="WP_275370175.1">
    <property type="nucleotide sequence ID" value="NZ_JAKIHV010000019.1"/>
</dbReference>
<name>A0AAJ1JUP2_9ENTR</name>